<dbReference type="Proteomes" id="UP000681722">
    <property type="component" value="Unassembled WGS sequence"/>
</dbReference>
<dbReference type="EMBL" id="CAJNOK010029211">
    <property type="protein sequence ID" value="CAF1445076.1"/>
    <property type="molecule type" value="Genomic_DNA"/>
</dbReference>
<evidence type="ECO:0000313" key="5">
    <source>
        <dbReference type="Proteomes" id="UP000663829"/>
    </source>
</evidence>
<dbReference type="EMBL" id="CAJOBC010081895">
    <property type="protein sequence ID" value="CAF4277288.1"/>
    <property type="molecule type" value="Genomic_DNA"/>
</dbReference>
<dbReference type="Proteomes" id="UP000677228">
    <property type="component" value="Unassembled WGS sequence"/>
</dbReference>
<evidence type="ECO:0000313" key="2">
    <source>
        <dbReference type="EMBL" id="CAF1445076.1"/>
    </source>
</evidence>
<comment type="caution">
    <text evidence="1">The sequence shown here is derived from an EMBL/GenBank/DDBJ whole genome shotgun (WGS) entry which is preliminary data.</text>
</comment>
<sequence>MMRVQSSKIPSIHTVTPSICFINSSLENKLLDGKQDKGSSYFCTRAKQIMKEKIQFDPIQLTGTFFNPKTRRMKHLSTRQRDECIVYVKQEMLLFDIDDCVTPRTPQKTS</sequence>
<keyword evidence="5" id="KW-1185">Reference proteome</keyword>
<dbReference type="AlphaFoldDB" id="A0A815JGY8"/>
<gene>
    <name evidence="1" type="ORF">GPM918_LOCUS32372</name>
    <name evidence="2" type="ORF">OVA965_LOCUS34592</name>
    <name evidence="4" type="ORF">SRO942_LOCUS33042</name>
    <name evidence="3" type="ORF">TMI583_LOCUS35520</name>
</gene>
<reference evidence="1" key="1">
    <citation type="submission" date="2021-02" db="EMBL/GenBank/DDBJ databases">
        <authorList>
            <person name="Nowell W R."/>
        </authorList>
    </citation>
    <scope>NUCLEOTIDE SEQUENCE</scope>
</reference>
<dbReference type="Proteomes" id="UP000663829">
    <property type="component" value="Unassembled WGS sequence"/>
</dbReference>
<evidence type="ECO:0000313" key="1">
    <source>
        <dbReference type="EMBL" id="CAF1381928.1"/>
    </source>
</evidence>
<evidence type="ECO:0000313" key="4">
    <source>
        <dbReference type="EMBL" id="CAF4277288.1"/>
    </source>
</evidence>
<name>A0A815JGY8_9BILA</name>
<dbReference type="Proteomes" id="UP000682733">
    <property type="component" value="Unassembled WGS sequence"/>
</dbReference>
<accession>A0A815JGY8</accession>
<proteinExistence type="predicted"/>
<dbReference type="EMBL" id="CAJOBA010051028">
    <property type="protein sequence ID" value="CAF4240602.1"/>
    <property type="molecule type" value="Genomic_DNA"/>
</dbReference>
<organism evidence="1 5">
    <name type="scientific">Didymodactylos carnosus</name>
    <dbReference type="NCBI Taxonomy" id="1234261"/>
    <lineage>
        <taxon>Eukaryota</taxon>
        <taxon>Metazoa</taxon>
        <taxon>Spiralia</taxon>
        <taxon>Gnathifera</taxon>
        <taxon>Rotifera</taxon>
        <taxon>Eurotatoria</taxon>
        <taxon>Bdelloidea</taxon>
        <taxon>Philodinida</taxon>
        <taxon>Philodinidae</taxon>
        <taxon>Didymodactylos</taxon>
    </lineage>
</organism>
<dbReference type="OrthoDB" id="10047958at2759"/>
<protein>
    <submittedName>
        <fullName evidence="1">Uncharacterized protein</fullName>
    </submittedName>
</protein>
<dbReference type="EMBL" id="CAJNOQ010016493">
    <property type="protein sequence ID" value="CAF1381928.1"/>
    <property type="molecule type" value="Genomic_DNA"/>
</dbReference>
<evidence type="ECO:0000313" key="3">
    <source>
        <dbReference type="EMBL" id="CAF4240602.1"/>
    </source>
</evidence>